<evidence type="ECO:0000313" key="1">
    <source>
        <dbReference type="EMBL" id="GBO19624.1"/>
    </source>
</evidence>
<dbReference type="AlphaFoldDB" id="A0A4Y2V5C1"/>
<reference evidence="1 2" key="1">
    <citation type="journal article" date="2019" name="Sci. Rep.">
        <title>Orb-weaving spider Araneus ventricosus genome elucidates the spidroin gene catalogue.</title>
        <authorList>
            <person name="Kono N."/>
            <person name="Nakamura H."/>
            <person name="Ohtoshi R."/>
            <person name="Moran D.A.P."/>
            <person name="Shinohara A."/>
            <person name="Yoshida Y."/>
            <person name="Fujiwara M."/>
            <person name="Mori M."/>
            <person name="Tomita M."/>
            <person name="Arakawa K."/>
        </authorList>
    </citation>
    <scope>NUCLEOTIDE SEQUENCE [LARGE SCALE GENOMIC DNA]</scope>
</reference>
<protein>
    <submittedName>
        <fullName evidence="1">Uncharacterized protein</fullName>
    </submittedName>
</protein>
<accession>A0A4Y2V5C1</accession>
<name>A0A4Y2V5C1_ARAVE</name>
<comment type="caution">
    <text evidence="1">The sequence shown here is derived from an EMBL/GenBank/DDBJ whole genome shotgun (WGS) entry which is preliminary data.</text>
</comment>
<organism evidence="1 2">
    <name type="scientific">Araneus ventricosus</name>
    <name type="common">Orbweaver spider</name>
    <name type="synonym">Epeira ventricosa</name>
    <dbReference type="NCBI Taxonomy" id="182803"/>
    <lineage>
        <taxon>Eukaryota</taxon>
        <taxon>Metazoa</taxon>
        <taxon>Ecdysozoa</taxon>
        <taxon>Arthropoda</taxon>
        <taxon>Chelicerata</taxon>
        <taxon>Arachnida</taxon>
        <taxon>Araneae</taxon>
        <taxon>Araneomorphae</taxon>
        <taxon>Entelegynae</taxon>
        <taxon>Araneoidea</taxon>
        <taxon>Araneidae</taxon>
        <taxon>Araneus</taxon>
    </lineage>
</organism>
<keyword evidence="2" id="KW-1185">Reference proteome</keyword>
<gene>
    <name evidence="1" type="ORF">AVEN_110882_1</name>
</gene>
<dbReference type="EMBL" id="BGPR01043085">
    <property type="protein sequence ID" value="GBO19624.1"/>
    <property type="molecule type" value="Genomic_DNA"/>
</dbReference>
<proteinExistence type="predicted"/>
<dbReference type="Proteomes" id="UP000499080">
    <property type="component" value="Unassembled WGS sequence"/>
</dbReference>
<evidence type="ECO:0000313" key="2">
    <source>
        <dbReference type="Proteomes" id="UP000499080"/>
    </source>
</evidence>
<sequence length="120" mass="13804">MFAEVLSLQFNYRTAQPIVIKVMSRYGKMNLRYTVRPSIEPPSGVMRKFRGGVGWMPTQVSSSYNGLELQNSPHVAAHNSLVHERIFKDLESNFEIFLQERKIQPEQGAFSHSAKARHLR</sequence>